<dbReference type="InterPro" id="IPR007267">
    <property type="entry name" value="GtrA_DPMS_TM"/>
</dbReference>
<dbReference type="Proteomes" id="UP001373159">
    <property type="component" value="Unassembled WGS sequence"/>
</dbReference>
<keyword evidence="9" id="KW-1185">Reference proteome</keyword>
<evidence type="ECO:0000256" key="5">
    <source>
        <dbReference type="ARBA" id="ARBA00023136"/>
    </source>
</evidence>
<evidence type="ECO:0000259" key="7">
    <source>
        <dbReference type="Pfam" id="PF04138"/>
    </source>
</evidence>
<sequence>MRNLIKQIAKFGVVGVIAAVIDFGILNLLVTVHVNSVLAGAVSFLISLVFNYLASMKYVFKHRDDMARWMEVTIFFISAAIGLGINEIILWGGVALLPPDAIHTMHARYVLYTNIAKIVATLVVAVWNFIIRKWLLDAPAAGTPIQTGSFAHRLGAWSLDRHPFGWK</sequence>
<comment type="caution">
    <text evidence="8">The sequence shown here is derived from an EMBL/GenBank/DDBJ whole genome shotgun (WGS) entry which is preliminary data.</text>
</comment>
<name>A0ABU8ZQ46_9BIFI</name>
<gene>
    <name evidence="8" type="ORF">V8P97_06465</name>
</gene>
<feature type="transmembrane region" description="Helical" evidence="6">
    <location>
        <begin position="72"/>
        <end position="97"/>
    </location>
</feature>
<protein>
    <submittedName>
        <fullName evidence="8">GtrA family protein</fullName>
    </submittedName>
</protein>
<evidence type="ECO:0000256" key="1">
    <source>
        <dbReference type="ARBA" id="ARBA00004141"/>
    </source>
</evidence>
<dbReference type="InterPro" id="IPR051401">
    <property type="entry name" value="GtrA_CellWall_Glycosyl"/>
</dbReference>
<proteinExistence type="inferred from homology"/>
<dbReference type="RefSeq" id="WP_340469812.1">
    <property type="nucleotide sequence ID" value="NZ_JBANBB010000002.1"/>
</dbReference>
<feature type="transmembrane region" description="Helical" evidence="6">
    <location>
        <begin position="38"/>
        <end position="60"/>
    </location>
</feature>
<feature type="transmembrane region" description="Helical" evidence="6">
    <location>
        <begin position="12"/>
        <end position="32"/>
    </location>
</feature>
<keyword evidence="3 6" id="KW-0812">Transmembrane</keyword>
<evidence type="ECO:0000313" key="9">
    <source>
        <dbReference type="Proteomes" id="UP001373159"/>
    </source>
</evidence>
<reference evidence="8 9" key="1">
    <citation type="submission" date="2024-02" db="EMBL/GenBank/DDBJ databases">
        <title>Bifidobacterium honeyensis sp. nov., isolated from the comb honey.</title>
        <authorList>
            <person name="Liu W."/>
            <person name="Li Y."/>
        </authorList>
    </citation>
    <scope>NUCLEOTIDE SEQUENCE [LARGE SCALE GENOMIC DNA]</scope>
    <source>
        <strain evidence="8 9">IMAU50988</strain>
    </source>
</reference>
<feature type="transmembrane region" description="Helical" evidence="6">
    <location>
        <begin position="109"/>
        <end position="130"/>
    </location>
</feature>
<comment type="subcellular location">
    <subcellularLocation>
        <location evidence="1">Membrane</location>
        <topology evidence="1">Multi-pass membrane protein</topology>
    </subcellularLocation>
</comment>
<evidence type="ECO:0000256" key="4">
    <source>
        <dbReference type="ARBA" id="ARBA00022989"/>
    </source>
</evidence>
<dbReference type="PANTHER" id="PTHR38459">
    <property type="entry name" value="PROPHAGE BACTOPRENOL-LINKED GLUCOSE TRANSLOCASE HOMOLOG"/>
    <property type="match status" value="1"/>
</dbReference>
<evidence type="ECO:0000256" key="6">
    <source>
        <dbReference type="SAM" id="Phobius"/>
    </source>
</evidence>
<dbReference type="Pfam" id="PF04138">
    <property type="entry name" value="GtrA_DPMS_TM"/>
    <property type="match status" value="1"/>
</dbReference>
<evidence type="ECO:0000256" key="2">
    <source>
        <dbReference type="ARBA" id="ARBA00009399"/>
    </source>
</evidence>
<keyword evidence="4 6" id="KW-1133">Transmembrane helix</keyword>
<feature type="domain" description="GtrA/DPMS transmembrane" evidence="7">
    <location>
        <begin position="10"/>
        <end position="135"/>
    </location>
</feature>
<accession>A0ABU8ZQ46</accession>
<keyword evidence="5 6" id="KW-0472">Membrane</keyword>
<evidence type="ECO:0000313" key="8">
    <source>
        <dbReference type="EMBL" id="MEK0307100.1"/>
    </source>
</evidence>
<evidence type="ECO:0000256" key="3">
    <source>
        <dbReference type="ARBA" id="ARBA00022692"/>
    </source>
</evidence>
<dbReference type="PANTHER" id="PTHR38459:SF1">
    <property type="entry name" value="PROPHAGE BACTOPRENOL-LINKED GLUCOSE TRANSLOCASE HOMOLOG"/>
    <property type="match status" value="1"/>
</dbReference>
<comment type="similarity">
    <text evidence="2">Belongs to the GtrA family.</text>
</comment>
<dbReference type="EMBL" id="JBANBB010000002">
    <property type="protein sequence ID" value="MEK0307100.1"/>
    <property type="molecule type" value="Genomic_DNA"/>
</dbReference>
<organism evidence="8 9">
    <name type="scientific">Bifidobacterium favimelis</name>
    <dbReference type="NCBI Taxonomy" id="3122979"/>
    <lineage>
        <taxon>Bacteria</taxon>
        <taxon>Bacillati</taxon>
        <taxon>Actinomycetota</taxon>
        <taxon>Actinomycetes</taxon>
        <taxon>Bifidobacteriales</taxon>
        <taxon>Bifidobacteriaceae</taxon>
        <taxon>Bifidobacterium</taxon>
    </lineage>
</organism>